<proteinExistence type="predicted"/>
<accession>A0A1Q9D9G9</accession>
<feature type="compositionally biased region" description="Basic and acidic residues" evidence="1">
    <location>
        <begin position="71"/>
        <end position="94"/>
    </location>
</feature>
<feature type="compositionally biased region" description="Basic and acidic residues" evidence="1">
    <location>
        <begin position="145"/>
        <end position="156"/>
    </location>
</feature>
<protein>
    <submittedName>
        <fullName evidence="2">Uncharacterized protein</fullName>
    </submittedName>
</protein>
<dbReference type="Proteomes" id="UP000186817">
    <property type="component" value="Unassembled WGS sequence"/>
</dbReference>
<evidence type="ECO:0000313" key="3">
    <source>
        <dbReference type="Proteomes" id="UP000186817"/>
    </source>
</evidence>
<feature type="region of interest" description="Disordered" evidence="1">
    <location>
        <begin position="129"/>
        <end position="163"/>
    </location>
</feature>
<name>A0A1Q9D9G9_SYMMI</name>
<feature type="region of interest" description="Disordered" evidence="1">
    <location>
        <begin position="38"/>
        <end position="102"/>
    </location>
</feature>
<evidence type="ECO:0000256" key="1">
    <source>
        <dbReference type="SAM" id="MobiDB-lite"/>
    </source>
</evidence>
<keyword evidence="3" id="KW-1185">Reference proteome</keyword>
<feature type="region of interest" description="Disordered" evidence="1">
    <location>
        <begin position="1"/>
        <end position="23"/>
    </location>
</feature>
<gene>
    <name evidence="2" type="ORF">AK812_SmicGene26459</name>
</gene>
<dbReference type="EMBL" id="LSRX01000649">
    <property type="protein sequence ID" value="OLP91797.1"/>
    <property type="molecule type" value="Genomic_DNA"/>
</dbReference>
<feature type="compositionally biased region" description="Polar residues" evidence="1">
    <location>
        <begin position="57"/>
        <end position="70"/>
    </location>
</feature>
<comment type="caution">
    <text evidence="2">The sequence shown here is derived from an EMBL/GenBank/DDBJ whole genome shotgun (WGS) entry which is preliminary data.</text>
</comment>
<evidence type="ECO:0000313" key="2">
    <source>
        <dbReference type="EMBL" id="OLP91797.1"/>
    </source>
</evidence>
<reference evidence="2 3" key="1">
    <citation type="submission" date="2016-02" db="EMBL/GenBank/DDBJ databases">
        <title>Genome analysis of coral dinoflagellate symbionts highlights evolutionary adaptations to a symbiotic lifestyle.</title>
        <authorList>
            <person name="Aranda M."/>
            <person name="Li Y."/>
            <person name="Liew Y.J."/>
            <person name="Baumgarten S."/>
            <person name="Simakov O."/>
            <person name="Wilson M."/>
            <person name="Piel J."/>
            <person name="Ashoor H."/>
            <person name="Bougouffa S."/>
            <person name="Bajic V.B."/>
            <person name="Ryu T."/>
            <person name="Ravasi T."/>
            <person name="Bayer T."/>
            <person name="Micklem G."/>
            <person name="Kim H."/>
            <person name="Bhak J."/>
            <person name="Lajeunesse T.C."/>
            <person name="Voolstra C.R."/>
        </authorList>
    </citation>
    <scope>NUCLEOTIDE SEQUENCE [LARGE SCALE GENOMIC DNA]</scope>
    <source>
        <strain evidence="2 3">CCMP2467</strain>
    </source>
</reference>
<dbReference type="AlphaFoldDB" id="A0A1Q9D9G9"/>
<organism evidence="2 3">
    <name type="scientific">Symbiodinium microadriaticum</name>
    <name type="common">Dinoflagellate</name>
    <name type="synonym">Zooxanthella microadriatica</name>
    <dbReference type="NCBI Taxonomy" id="2951"/>
    <lineage>
        <taxon>Eukaryota</taxon>
        <taxon>Sar</taxon>
        <taxon>Alveolata</taxon>
        <taxon>Dinophyceae</taxon>
        <taxon>Suessiales</taxon>
        <taxon>Symbiodiniaceae</taxon>
        <taxon>Symbiodinium</taxon>
    </lineage>
</organism>
<sequence>MDDRLSSRQGARRHSLHGAQTSVCGLCTPRAHHYKSSAVSPTAQAVGKKASLADAAPSQQDAQHALPSTRSRPESWRARCEEAKPEAPADRSEGPRAAAEAEAFGSEAPALPGVLVQPAAEVAVAKMPSEAQEGPLVLEGPSTAKRHEATRPRPEEAEPAEAPSVGLDWEMEATLPALAAQLRRGEVFELTEQEVGERLGGKGMQKVDRNIDVCQRQDIDLKQFAVEAAMLQWSDWCRASKYLVPKHLPRMKADVQTNPCVQAAFQLEASTRQEYEDYCRPLQEKSTHVRVLDDKDKKKWWRIEPQTYQVLLLAYAVCCGTWHLCNMPQDEANSLVSLMLVACVPVRLHRFLGLHLPATWVPYAYVTVKSKCYGNGFRRCLKDMHSCCRKFVRYCKWPMRHRWRLVGRGLDVVLRCWGGGFEVASLKVAAVGLREDIDNLWGPPAAFRCVRCHSLKSRLSGVTADAGQFFETVEPLSAVRAANAILQATRLQHGHDTVTVVKSRRVCGFLGGQPDTRSRRFVVFRFSELLGCFAGCMNILLCTMRGLTFKLDGLPIGGLMSRIAASCVLAWQEACWVASELRRAACGFHVEGLQWAQLAVCRRYVDDILVISRCFCYSCLVEFLRRCYTVKFDAEPHADTLRWLDIVVSMEERTVGIKDTLFEVPPAWCVQQKHLRALLAGRMARYQKLQLSTEQWQTDLAHCMLRLVYQGFTRHRLRNLAFTLWRPQFSYMIDFLKSFVCCKVFRDLCH</sequence>